<dbReference type="RefSeq" id="WP_221558532.1">
    <property type="nucleotide sequence ID" value="NZ_JAIGNO010000007.1"/>
</dbReference>
<organism evidence="1 2">
    <name type="scientific">Qipengyuania qiaonensis</name>
    <dbReference type="NCBI Taxonomy" id="2867240"/>
    <lineage>
        <taxon>Bacteria</taxon>
        <taxon>Pseudomonadati</taxon>
        <taxon>Pseudomonadota</taxon>
        <taxon>Alphaproteobacteria</taxon>
        <taxon>Sphingomonadales</taxon>
        <taxon>Erythrobacteraceae</taxon>
        <taxon>Qipengyuania</taxon>
    </lineage>
</organism>
<evidence type="ECO:0008006" key="3">
    <source>
        <dbReference type="Google" id="ProtNLM"/>
    </source>
</evidence>
<dbReference type="EMBL" id="JAIGNO010000007">
    <property type="protein sequence ID" value="MBX7483188.1"/>
    <property type="molecule type" value="Genomic_DNA"/>
</dbReference>
<protein>
    <recommendedName>
        <fullName evidence="3">MarR family transcriptional regulator</fullName>
    </recommendedName>
</protein>
<keyword evidence="2" id="KW-1185">Reference proteome</keyword>
<name>A0ABS7J790_9SPHN</name>
<reference evidence="1 2" key="1">
    <citation type="submission" date="2021-08" db="EMBL/GenBank/DDBJ databases">
        <title>Comparative Genomics Analysis of the Genus Qipengyuania Reveals Extensive Genetic Diversity and Metabolic Versatility, Including the Description of Fifteen Novel Species.</title>
        <authorList>
            <person name="Liu Y."/>
        </authorList>
    </citation>
    <scope>NUCLEOTIDE SEQUENCE [LARGE SCALE GENOMIC DNA]</scope>
    <source>
        <strain evidence="1 2">6D47A</strain>
    </source>
</reference>
<comment type="caution">
    <text evidence="1">The sequence shown here is derived from an EMBL/GenBank/DDBJ whole genome shotgun (WGS) entry which is preliminary data.</text>
</comment>
<evidence type="ECO:0000313" key="1">
    <source>
        <dbReference type="EMBL" id="MBX7483188.1"/>
    </source>
</evidence>
<dbReference type="Proteomes" id="UP000755104">
    <property type="component" value="Unassembled WGS sequence"/>
</dbReference>
<accession>A0ABS7J790</accession>
<sequence length="184" mass="19925">MTPVERALDRCIAAKLISFAEWERSLRSVRASDTAELMVNSDDSAGLPTSSKLFDEPMWGMLIYLFVTHANGRSASLAGCCRVAGVSRSSGLQCVATLVEDAIVVFNGNLRKAENPNLVLSVKGKQIVEEAMRNFVATRSDENFASAACMPVSDSRLNERIARELKISLGAVAMHRANMAATND</sequence>
<evidence type="ECO:0000313" key="2">
    <source>
        <dbReference type="Proteomes" id="UP000755104"/>
    </source>
</evidence>
<gene>
    <name evidence="1" type="ORF">K3174_11665</name>
</gene>
<proteinExistence type="predicted"/>